<evidence type="ECO:0000313" key="2">
    <source>
        <dbReference type="Proteomes" id="UP000886501"/>
    </source>
</evidence>
<reference evidence="1" key="2">
    <citation type="journal article" date="2020" name="Nat. Commun.">
        <title>Large-scale genome sequencing of mycorrhizal fungi provides insights into the early evolution of symbiotic traits.</title>
        <authorList>
            <person name="Miyauchi S."/>
            <person name="Kiss E."/>
            <person name="Kuo A."/>
            <person name="Drula E."/>
            <person name="Kohler A."/>
            <person name="Sanchez-Garcia M."/>
            <person name="Morin E."/>
            <person name="Andreopoulos B."/>
            <person name="Barry K.W."/>
            <person name="Bonito G."/>
            <person name="Buee M."/>
            <person name="Carver A."/>
            <person name="Chen C."/>
            <person name="Cichocki N."/>
            <person name="Clum A."/>
            <person name="Culley D."/>
            <person name="Crous P.W."/>
            <person name="Fauchery L."/>
            <person name="Girlanda M."/>
            <person name="Hayes R.D."/>
            <person name="Keri Z."/>
            <person name="LaButti K."/>
            <person name="Lipzen A."/>
            <person name="Lombard V."/>
            <person name="Magnuson J."/>
            <person name="Maillard F."/>
            <person name="Murat C."/>
            <person name="Nolan M."/>
            <person name="Ohm R.A."/>
            <person name="Pangilinan J."/>
            <person name="Pereira M.F."/>
            <person name="Perotto S."/>
            <person name="Peter M."/>
            <person name="Pfister S."/>
            <person name="Riley R."/>
            <person name="Sitrit Y."/>
            <person name="Stielow J.B."/>
            <person name="Szollosi G."/>
            <person name="Zifcakova L."/>
            <person name="Stursova M."/>
            <person name="Spatafora J.W."/>
            <person name="Tedersoo L."/>
            <person name="Vaario L.M."/>
            <person name="Yamada A."/>
            <person name="Yan M."/>
            <person name="Wang P."/>
            <person name="Xu J."/>
            <person name="Bruns T."/>
            <person name="Baldrian P."/>
            <person name="Vilgalys R."/>
            <person name="Dunand C."/>
            <person name="Henrissat B."/>
            <person name="Grigoriev I.V."/>
            <person name="Hibbett D."/>
            <person name="Nagy L.G."/>
            <person name="Martin F.M."/>
        </authorList>
    </citation>
    <scope>NUCLEOTIDE SEQUENCE</scope>
    <source>
        <strain evidence="1">P2</strain>
    </source>
</reference>
<protein>
    <submittedName>
        <fullName evidence="1">Kinase-like protein</fullName>
    </submittedName>
</protein>
<keyword evidence="2" id="KW-1185">Reference proteome</keyword>
<accession>A0ACB6Z4C4</accession>
<gene>
    <name evidence="1" type="ORF">BDM02DRAFT_3150437</name>
</gene>
<reference evidence="1" key="1">
    <citation type="submission" date="2019-10" db="EMBL/GenBank/DDBJ databases">
        <authorList>
            <consortium name="DOE Joint Genome Institute"/>
            <person name="Kuo A."/>
            <person name="Miyauchi S."/>
            <person name="Kiss E."/>
            <person name="Drula E."/>
            <person name="Kohler A."/>
            <person name="Sanchez-Garcia M."/>
            <person name="Andreopoulos B."/>
            <person name="Barry K.W."/>
            <person name="Bonito G."/>
            <person name="Buee M."/>
            <person name="Carver A."/>
            <person name="Chen C."/>
            <person name="Cichocki N."/>
            <person name="Clum A."/>
            <person name="Culley D."/>
            <person name="Crous P.W."/>
            <person name="Fauchery L."/>
            <person name="Girlanda M."/>
            <person name="Hayes R."/>
            <person name="Keri Z."/>
            <person name="Labutti K."/>
            <person name="Lipzen A."/>
            <person name="Lombard V."/>
            <person name="Magnuson J."/>
            <person name="Maillard F."/>
            <person name="Morin E."/>
            <person name="Murat C."/>
            <person name="Nolan M."/>
            <person name="Ohm R."/>
            <person name="Pangilinan J."/>
            <person name="Pereira M."/>
            <person name="Perotto S."/>
            <person name="Peter M."/>
            <person name="Riley R."/>
            <person name="Sitrit Y."/>
            <person name="Stielow B."/>
            <person name="Szollosi G."/>
            <person name="Zifcakova L."/>
            <person name="Stursova M."/>
            <person name="Spatafora J.W."/>
            <person name="Tedersoo L."/>
            <person name="Vaario L.-M."/>
            <person name="Yamada A."/>
            <person name="Yan M."/>
            <person name="Wang P."/>
            <person name="Xu J."/>
            <person name="Bruns T."/>
            <person name="Baldrian P."/>
            <person name="Vilgalys R."/>
            <person name="Henrissat B."/>
            <person name="Grigoriev I.V."/>
            <person name="Hibbett D."/>
            <person name="Nagy L.G."/>
            <person name="Martin F.M."/>
        </authorList>
    </citation>
    <scope>NUCLEOTIDE SEQUENCE</scope>
    <source>
        <strain evidence="1">P2</strain>
    </source>
</reference>
<evidence type="ECO:0000313" key="1">
    <source>
        <dbReference type="EMBL" id="KAF9644384.1"/>
    </source>
</evidence>
<sequence length="459" mass="51274">MAIDFNKLWKEARTTEDEAGSVRALAKILSSKDGRTFILNLEQTEAELCIEILDHGLAEHKLHASEKQTFFGTLRRLAGKHARLPDSMVITDNIDFSSPTQPQTSGGFADIKPGRYKGHTVAVKTLRVAMTDNFEKIRKQFCKEVVLWNSLSHPNVLKLVGVLGGIEQYPFATVSEWMVHGNIMQYIRRNATNRLELLYGAVQGLKYLHDANLTHGDLKGANILMTNDTPPRTCLADFGFTTMVLDPFNPMSSSLTLQGGTMTFMAPELLAPSKFGQENAVPTREGDIYAFGLVILQVLTGELPFRNIKPLELAYHVSSGVRPDRPLNTEVIGISNSLWKLIQKCWDGEKTRRPRVQEVVEGVGNAATNWHTDMPPSVIEQSEDSVAEEDSDELKHVGIFQSYKSEDTPPADLSTDEPVFEHLNQNNPPPPTAIPPRKRKGFKYFLNKVPAIFGRKSRH</sequence>
<name>A0ACB6Z4C4_THEGA</name>
<comment type="caution">
    <text evidence="1">The sequence shown here is derived from an EMBL/GenBank/DDBJ whole genome shotgun (WGS) entry which is preliminary data.</text>
</comment>
<dbReference type="EMBL" id="MU118142">
    <property type="protein sequence ID" value="KAF9644384.1"/>
    <property type="molecule type" value="Genomic_DNA"/>
</dbReference>
<proteinExistence type="predicted"/>
<organism evidence="1 2">
    <name type="scientific">Thelephora ganbajun</name>
    <name type="common">Ganba fungus</name>
    <dbReference type="NCBI Taxonomy" id="370292"/>
    <lineage>
        <taxon>Eukaryota</taxon>
        <taxon>Fungi</taxon>
        <taxon>Dikarya</taxon>
        <taxon>Basidiomycota</taxon>
        <taxon>Agaricomycotina</taxon>
        <taxon>Agaricomycetes</taxon>
        <taxon>Thelephorales</taxon>
        <taxon>Thelephoraceae</taxon>
        <taxon>Thelephora</taxon>
    </lineage>
</organism>
<dbReference type="Proteomes" id="UP000886501">
    <property type="component" value="Unassembled WGS sequence"/>
</dbReference>